<dbReference type="AlphaFoldDB" id="A0A6M5YY35"/>
<dbReference type="GO" id="GO:0019005">
    <property type="term" value="C:SCF ubiquitin ligase complex"/>
    <property type="evidence" value="ECO:0007669"/>
    <property type="project" value="TreeGrafter"/>
</dbReference>
<dbReference type="InterPro" id="IPR014338">
    <property type="entry name" value="CHP02996_rpt-companion-dom"/>
</dbReference>
<dbReference type="InterPro" id="IPR032675">
    <property type="entry name" value="LRR_dom_sf"/>
</dbReference>
<protein>
    <recommendedName>
        <fullName evidence="3">TIGR02996 domain-containing protein</fullName>
    </recommendedName>
</protein>
<proteinExistence type="predicted"/>
<dbReference type="NCBIfam" id="TIGR02996">
    <property type="entry name" value="rpt_mate_G_obs"/>
    <property type="match status" value="1"/>
</dbReference>
<evidence type="ECO:0000313" key="1">
    <source>
        <dbReference type="EMBL" id="QJW98929.1"/>
    </source>
</evidence>
<accession>A0A6M5YY35</accession>
<gene>
    <name evidence="1" type="ORF">FTUN_6524</name>
</gene>
<dbReference type="GO" id="GO:0031146">
    <property type="term" value="P:SCF-dependent proteasomal ubiquitin-dependent protein catabolic process"/>
    <property type="evidence" value="ECO:0007669"/>
    <property type="project" value="TreeGrafter"/>
</dbReference>
<dbReference type="KEGG" id="ftj:FTUN_6524"/>
<dbReference type="RefSeq" id="WP_171473996.1">
    <property type="nucleotide sequence ID" value="NZ_CP053452.2"/>
</dbReference>
<organism evidence="1 2">
    <name type="scientific">Frigoriglobus tundricola</name>
    <dbReference type="NCBI Taxonomy" id="2774151"/>
    <lineage>
        <taxon>Bacteria</taxon>
        <taxon>Pseudomonadati</taxon>
        <taxon>Planctomycetota</taxon>
        <taxon>Planctomycetia</taxon>
        <taxon>Gemmatales</taxon>
        <taxon>Gemmataceae</taxon>
        <taxon>Frigoriglobus</taxon>
    </lineage>
</organism>
<dbReference type="EMBL" id="CP053452">
    <property type="protein sequence ID" value="QJW98929.1"/>
    <property type="molecule type" value="Genomic_DNA"/>
</dbReference>
<name>A0A6M5YY35_9BACT</name>
<dbReference type="PANTHER" id="PTHR13318">
    <property type="entry name" value="PARTNER OF PAIRED, ISOFORM B-RELATED"/>
    <property type="match status" value="1"/>
</dbReference>
<dbReference type="SUPFAM" id="SSF52047">
    <property type="entry name" value="RNI-like"/>
    <property type="match status" value="1"/>
</dbReference>
<reference evidence="2" key="1">
    <citation type="submission" date="2020-05" db="EMBL/GenBank/DDBJ databases">
        <title>Frigoriglobus tundricola gen. nov., sp. nov., a psychrotolerant cellulolytic planctomycete of the family Gemmataceae with two divergent copies of 16S rRNA gene.</title>
        <authorList>
            <person name="Kulichevskaya I.S."/>
            <person name="Ivanova A.A."/>
            <person name="Naumoff D.G."/>
            <person name="Beletsky A.V."/>
            <person name="Rijpstra W.I.C."/>
            <person name="Sinninghe Damste J.S."/>
            <person name="Mardanov A.V."/>
            <person name="Ravin N.V."/>
            <person name="Dedysh S.N."/>
        </authorList>
    </citation>
    <scope>NUCLEOTIDE SEQUENCE [LARGE SCALE GENOMIC DNA]</scope>
    <source>
        <strain evidence="2">PL17</strain>
    </source>
</reference>
<dbReference type="Pfam" id="PF13516">
    <property type="entry name" value="LRR_6"/>
    <property type="match status" value="2"/>
</dbReference>
<sequence length="518" mass="56653">MSTEAALLRAIRNAPAEDTPRLMYADYLDEEGCSARAEFIRVQVARAQLPEHDPRRGPLEDRAHELLAEHECDWLGVPADARDELTEWEFDRGFVNEVAASPVFMRDSGAELCAAHPVRRWRVMSGDRSTNFPEDLRETGQRGWFGRLEAVDLSGWYADLGEISSFLARSNFERLSELDLTGRGPLDPLPEILEFAPFRDRLKVLRCGAGGYANGRLDARELVQSLGPACRLDELAVPAALLMADDLRELLAADALARLTALDLRDNEIAPDGWHAFRSARFRLRELDISGTPLGGFALEDLLGCAALSELRRLHLNRCGSAMANIRALAGSRFWAQAEELRIHDGSIPETSLDPLFAAPGPSGLRVLDVSDNWVRDGGVAQLCGAAWAGALSYLDLSRNYLSDAALATIAGSGRFKNLHTLHLNFNSPYHLDAAEPHEAVTDIGLRALANSPDLANLRVLSVSGTRITHAGVEAVLNAPHWRLTGLQLSQCQLRSAALDALAASPRLSRLEVLVVSS</sequence>
<keyword evidence="2" id="KW-1185">Reference proteome</keyword>
<evidence type="ECO:0008006" key="3">
    <source>
        <dbReference type="Google" id="ProtNLM"/>
    </source>
</evidence>
<evidence type="ECO:0000313" key="2">
    <source>
        <dbReference type="Proteomes" id="UP000503447"/>
    </source>
</evidence>
<dbReference type="Gene3D" id="3.80.10.10">
    <property type="entry name" value="Ribonuclease Inhibitor"/>
    <property type="match status" value="2"/>
</dbReference>
<dbReference type="Proteomes" id="UP000503447">
    <property type="component" value="Chromosome"/>
</dbReference>
<dbReference type="InterPro" id="IPR001611">
    <property type="entry name" value="Leu-rich_rpt"/>
</dbReference>